<dbReference type="Gene3D" id="3.40.190.10">
    <property type="entry name" value="Periplasmic binding protein-like II"/>
    <property type="match status" value="2"/>
</dbReference>
<feature type="binding site" evidence="4">
    <location>
        <position position="76"/>
    </location>
    <ligand>
        <name>molybdate</name>
        <dbReference type="ChEBI" id="CHEBI:36264"/>
    </ligand>
</feature>
<dbReference type="NCBIfam" id="TIGR01256">
    <property type="entry name" value="modA"/>
    <property type="match status" value="1"/>
</dbReference>
<evidence type="ECO:0000256" key="5">
    <source>
        <dbReference type="SAM" id="SignalP"/>
    </source>
</evidence>
<reference evidence="6 7" key="1">
    <citation type="submission" date="2016-10" db="EMBL/GenBank/DDBJ databases">
        <authorList>
            <person name="de Groot N.N."/>
        </authorList>
    </citation>
    <scope>NUCLEOTIDE SEQUENCE [LARGE SCALE GENOMIC DNA]</scope>
    <source>
        <strain evidence="6 7">CGMCC 4.5739</strain>
    </source>
</reference>
<feature type="signal peptide" evidence="5">
    <location>
        <begin position="1"/>
        <end position="26"/>
    </location>
</feature>
<keyword evidence="7" id="KW-1185">Reference proteome</keyword>
<gene>
    <name evidence="6" type="ORF">SAMN05421773_101507</name>
</gene>
<dbReference type="GO" id="GO:0030973">
    <property type="term" value="F:molybdate ion binding"/>
    <property type="evidence" value="ECO:0007669"/>
    <property type="project" value="TreeGrafter"/>
</dbReference>
<dbReference type="PIRSF" id="PIRSF004846">
    <property type="entry name" value="ModA"/>
    <property type="match status" value="1"/>
</dbReference>
<dbReference type="InterPro" id="IPR050682">
    <property type="entry name" value="ModA/WtpA"/>
</dbReference>
<accession>A0A1I1EWX0</accession>
<dbReference type="RefSeq" id="WP_093836916.1">
    <property type="nucleotide sequence ID" value="NZ_FOLM01000001.1"/>
</dbReference>
<evidence type="ECO:0000256" key="1">
    <source>
        <dbReference type="ARBA" id="ARBA00009175"/>
    </source>
</evidence>
<dbReference type="OrthoDB" id="9785015at2"/>
<dbReference type="AlphaFoldDB" id="A0A1I1EWX0"/>
<dbReference type="GO" id="GO:0015689">
    <property type="term" value="P:molybdate ion transport"/>
    <property type="evidence" value="ECO:0007669"/>
    <property type="project" value="InterPro"/>
</dbReference>
<dbReference type="PANTHER" id="PTHR30632">
    <property type="entry name" value="MOLYBDATE-BINDING PERIPLASMIC PROTEIN"/>
    <property type="match status" value="1"/>
</dbReference>
<proteinExistence type="inferred from homology"/>
<keyword evidence="3 5" id="KW-0732">Signal</keyword>
<feature type="binding site" evidence="4">
    <location>
        <position position="48"/>
    </location>
    <ligand>
        <name>molybdate</name>
        <dbReference type="ChEBI" id="CHEBI:36264"/>
    </ligand>
</feature>
<dbReference type="InterPro" id="IPR005950">
    <property type="entry name" value="ModA"/>
</dbReference>
<evidence type="ECO:0000313" key="6">
    <source>
        <dbReference type="EMBL" id="SFB91645.1"/>
    </source>
</evidence>
<feature type="binding site" evidence="4">
    <location>
        <position position="176"/>
    </location>
    <ligand>
        <name>molybdate</name>
        <dbReference type="ChEBI" id="CHEBI:36264"/>
    </ligand>
</feature>
<protein>
    <submittedName>
        <fullName evidence="6">Molybdate transport system substrate-binding protein</fullName>
    </submittedName>
</protein>
<organism evidence="6 7">
    <name type="scientific">Streptomyces aidingensis</name>
    <dbReference type="NCBI Taxonomy" id="910347"/>
    <lineage>
        <taxon>Bacteria</taxon>
        <taxon>Bacillati</taxon>
        <taxon>Actinomycetota</taxon>
        <taxon>Actinomycetes</taxon>
        <taxon>Kitasatosporales</taxon>
        <taxon>Streptomycetaceae</taxon>
        <taxon>Streptomyces</taxon>
    </lineage>
</organism>
<evidence type="ECO:0000256" key="3">
    <source>
        <dbReference type="ARBA" id="ARBA00022729"/>
    </source>
</evidence>
<evidence type="ECO:0000256" key="2">
    <source>
        <dbReference type="ARBA" id="ARBA00022723"/>
    </source>
</evidence>
<dbReference type="PANTHER" id="PTHR30632:SF0">
    <property type="entry name" value="SULFATE-BINDING PROTEIN"/>
    <property type="match status" value="1"/>
</dbReference>
<dbReference type="PROSITE" id="PS51257">
    <property type="entry name" value="PROKAR_LIPOPROTEIN"/>
    <property type="match status" value="1"/>
</dbReference>
<dbReference type="EMBL" id="FOLM01000001">
    <property type="protein sequence ID" value="SFB91645.1"/>
    <property type="molecule type" value="Genomic_DNA"/>
</dbReference>
<name>A0A1I1EWX0_9ACTN</name>
<dbReference type="STRING" id="910347.SAMN05421773_101507"/>
<evidence type="ECO:0000256" key="4">
    <source>
        <dbReference type="PIRSR" id="PIRSR004846-1"/>
    </source>
</evidence>
<dbReference type="SUPFAM" id="SSF53850">
    <property type="entry name" value="Periplasmic binding protein-like II"/>
    <property type="match status" value="1"/>
</dbReference>
<evidence type="ECO:0000313" key="7">
    <source>
        <dbReference type="Proteomes" id="UP000199207"/>
    </source>
</evidence>
<comment type="similarity">
    <text evidence="1">Belongs to the bacterial solute-binding protein ModA family.</text>
</comment>
<feature type="binding site" evidence="4">
    <location>
        <position position="152"/>
    </location>
    <ligand>
        <name>molybdate</name>
        <dbReference type="ChEBI" id="CHEBI:36264"/>
    </ligand>
</feature>
<keyword evidence="4" id="KW-0500">Molybdenum</keyword>
<feature type="binding site" evidence="4">
    <location>
        <position position="194"/>
    </location>
    <ligand>
        <name>molybdate</name>
        <dbReference type="ChEBI" id="CHEBI:36264"/>
    </ligand>
</feature>
<dbReference type="GO" id="GO:0046872">
    <property type="term" value="F:metal ion binding"/>
    <property type="evidence" value="ECO:0007669"/>
    <property type="project" value="UniProtKB-KW"/>
</dbReference>
<dbReference type="Proteomes" id="UP000199207">
    <property type="component" value="Unassembled WGS sequence"/>
</dbReference>
<dbReference type="Pfam" id="PF13531">
    <property type="entry name" value="SBP_bac_11"/>
    <property type="match status" value="1"/>
</dbReference>
<feature type="chain" id="PRO_5011435276" evidence="5">
    <location>
        <begin position="27"/>
        <end position="258"/>
    </location>
</feature>
<keyword evidence="2 4" id="KW-0479">Metal-binding</keyword>
<sequence length="258" mass="26227">MTGSRHAGLLGGLAALLFLAPAVVTACGGPGSADDRADTTVTVLAAASLTEVFTKAGDVYEEAHPEVALRFSFAGSQELVSQVKQGLPADLVATADGATMAALAGRTGEATVLARNEMTIVTLRGNPHGITGLSGLTDPELSVVLAAPEVPAGAYSRQILDRVGLAVEPVSEEASVRAVLSKVLLGEADAGLVYATDALSAGARLHRVVIPEEQNVITSYPAAVLDDAPERAAAEAFLAWLGSEQAGAVFLEAGFTLP</sequence>